<comment type="caution">
    <text evidence="2">The sequence shown here is derived from an EMBL/GenBank/DDBJ whole genome shotgun (WGS) entry which is preliminary data.</text>
</comment>
<dbReference type="EMBL" id="SRLO01000267">
    <property type="protein sequence ID" value="TNN63724.1"/>
    <property type="molecule type" value="Genomic_DNA"/>
</dbReference>
<dbReference type="AlphaFoldDB" id="A0A4Z2HFM9"/>
<evidence type="ECO:0000313" key="3">
    <source>
        <dbReference type="Proteomes" id="UP000314294"/>
    </source>
</evidence>
<proteinExistence type="predicted"/>
<keyword evidence="3" id="KW-1185">Reference proteome</keyword>
<name>A0A4Z2HFM9_9TELE</name>
<dbReference type="Proteomes" id="UP000314294">
    <property type="component" value="Unassembled WGS sequence"/>
</dbReference>
<protein>
    <submittedName>
        <fullName evidence="2">Uncharacterized protein</fullName>
    </submittedName>
</protein>
<reference evidence="2 3" key="1">
    <citation type="submission" date="2019-03" db="EMBL/GenBank/DDBJ databases">
        <title>First draft genome of Liparis tanakae, snailfish: a comprehensive survey of snailfish specific genes.</title>
        <authorList>
            <person name="Kim W."/>
            <person name="Song I."/>
            <person name="Jeong J.-H."/>
            <person name="Kim D."/>
            <person name="Kim S."/>
            <person name="Ryu S."/>
            <person name="Song J.Y."/>
            <person name="Lee S.K."/>
        </authorList>
    </citation>
    <scope>NUCLEOTIDE SEQUENCE [LARGE SCALE GENOMIC DNA]</scope>
    <source>
        <tissue evidence="2">Muscle</tissue>
    </source>
</reference>
<evidence type="ECO:0000313" key="2">
    <source>
        <dbReference type="EMBL" id="TNN63724.1"/>
    </source>
</evidence>
<feature type="compositionally biased region" description="Polar residues" evidence="1">
    <location>
        <begin position="11"/>
        <end position="28"/>
    </location>
</feature>
<gene>
    <name evidence="2" type="ORF">EYF80_026041</name>
</gene>
<organism evidence="2 3">
    <name type="scientific">Liparis tanakae</name>
    <name type="common">Tanaka's snailfish</name>
    <dbReference type="NCBI Taxonomy" id="230148"/>
    <lineage>
        <taxon>Eukaryota</taxon>
        <taxon>Metazoa</taxon>
        <taxon>Chordata</taxon>
        <taxon>Craniata</taxon>
        <taxon>Vertebrata</taxon>
        <taxon>Euteleostomi</taxon>
        <taxon>Actinopterygii</taxon>
        <taxon>Neopterygii</taxon>
        <taxon>Teleostei</taxon>
        <taxon>Neoteleostei</taxon>
        <taxon>Acanthomorphata</taxon>
        <taxon>Eupercaria</taxon>
        <taxon>Perciformes</taxon>
        <taxon>Cottioidei</taxon>
        <taxon>Cottales</taxon>
        <taxon>Liparidae</taxon>
        <taxon>Liparis</taxon>
    </lineage>
</organism>
<evidence type="ECO:0000256" key="1">
    <source>
        <dbReference type="SAM" id="MobiDB-lite"/>
    </source>
</evidence>
<accession>A0A4Z2HFM9</accession>
<sequence length="115" mass="12461">MSPQEIKPGTESVSKRLTPTLPPRSQTPVNLRMADELWALIMDAAGSAAYLIKPWHSQFLAKASDLGFGISQLHREVLPALGPPHTGRVTGRLESDYCPGISLKEPTMGLNRTGV</sequence>
<feature type="region of interest" description="Disordered" evidence="1">
    <location>
        <begin position="1"/>
        <end position="28"/>
    </location>
</feature>